<gene>
    <name evidence="1" type="ORF">TNCV_3166901</name>
</gene>
<organism evidence="1 2">
    <name type="scientific">Trichonephila clavipes</name>
    <name type="common">Golden silk orbweaver</name>
    <name type="synonym">Nephila clavipes</name>
    <dbReference type="NCBI Taxonomy" id="2585209"/>
    <lineage>
        <taxon>Eukaryota</taxon>
        <taxon>Metazoa</taxon>
        <taxon>Ecdysozoa</taxon>
        <taxon>Arthropoda</taxon>
        <taxon>Chelicerata</taxon>
        <taxon>Arachnida</taxon>
        <taxon>Araneae</taxon>
        <taxon>Araneomorphae</taxon>
        <taxon>Entelegynae</taxon>
        <taxon>Araneoidea</taxon>
        <taxon>Nephilidae</taxon>
        <taxon>Trichonephila</taxon>
    </lineage>
</organism>
<name>A0A8X6RE27_TRICX</name>
<reference evidence="1" key="1">
    <citation type="submission" date="2020-08" db="EMBL/GenBank/DDBJ databases">
        <title>Multicomponent nature underlies the extraordinary mechanical properties of spider dragline silk.</title>
        <authorList>
            <person name="Kono N."/>
            <person name="Nakamura H."/>
            <person name="Mori M."/>
            <person name="Yoshida Y."/>
            <person name="Ohtoshi R."/>
            <person name="Malay A.D."/>
            <person name="Moran D.A.P."/>
            <person name="Tomita M."/>
            <person name="Numata K."/>
            <person name="Arakawa K."/>
        </authorList>
    </citation>
    <scope>NUCLEOTIDE SEQUENCE</scope>
</reference>
<dbReference type="EMBL" id="BMAU01021105">
    <property type="protein sequence ID" value="GFX90859.1"/>
    <property type="molecule type" value="Genomic_DNA"/>
</dbReference>
<sequence>MSLALSPIQVTVHISFGEITRRDDRCPKTFGPTDLTSTYSVCTRRVFGGIGPKPSGLEFDGLTTMLPTALKQ</sequence>
<dbReference type="Proteomes" id="UP000887159">
    <property type="component" value="Unassembled WGS sequence"/>
</dbReference>
<proteinExistence type="predicted"/>
<protein>
    <submittedName>
        <fullName evidence="1">Uncharacterized protein</fullName>
    </submittedName>
</protein>
<keyword evidence="2" id="KW-1185">Reference proteome</keyword>
<evidence type="ECO:0000313" key="2">
    <source>
        <dbReference type="Proteomes" id="UP000887159"/>
    </source>
</evidence>
<comment type="caution">
    <text evidence="1">The sequence shown here is derived from an EMBL/GenBank/DDBJ whole genome shotgun (WGS) entry which is preliminary data.</text>
</comment>
<dbReference type="AlphaFoldDB" id="A0A8X6RE27"/>
<evidence type="ECO:0000313" key="1">
    <source>
        <dbReference type="EMBL" id="GFX90859.1"/>
    </source>
</evidence>
<accession>A0A8X6RE27</accession>